<evidence type="ECO:0000313" key="2">
    <source>
        <dbReference type="Proteomes" id="UP000676336"/>
    </source>
</evidence>
<dbReference type="AlphaFoldDB" id="A0A8S3JD32"/>
<protein>
    <submittedName>
        <fullName evidence="1">Uncharacterized protein</fullName>
    </submittedName>
</protein>
<accession>A0A8S3JD32</accession>
<comment type="caution">
    <text evidence="1">The sequence shown here is derived from an EMBL/GenBank/DDBJ whole genome shotgun (WGS) entry which is preliminary data.</text>
</comment>
<proteinExistence type="predicted"/>
<sequence length="71" mass="8255">MDETKLTKFSNQPPQLPFSWQVRPGTTVLCLNCHGNRLIAAGQQSFQLLAIEPYEKTERFIELYDFRNAPR</sequence>
<gene>
    <name evidence="1" type="ORF">SMN809_LOCUS79272</name>
</gene>
<evidence type="ECO:0000313" key="1">
    <source>
        <dbReference type="EMBL" id="CAF5214360.1"/>
    </source>
</evidence>
<organism evidence="1 2">
    <name type="scientific">Rotaria magnacalcarata</name>
    <dbReference type="NCBI Taxonomy" id="392030"/>
    <lineage>
        <taxon>Eukaryota</taxon>
        <taxon>Metazoa</taxon>
        <taxon>Spiralia</taxon>
        <taxon>Gnathifera</taxon>
        <taxon>Rotifera</taxon>
        <taxon>Eurotatoria</taxon>
        <taxon>Bdelloidea</taxon>
        <taxon>Philodinida</taxon>
        <taxon>Philodinidae</taxon>
        <taxon>Rotaria</taxon>
    </lineage>
</organism>
<dbReference type="Proteomes" id="UP000676336">
    <property type="component" value="Unassembled WGS sequence"/>
</dbReference>
<feature type="non-terminal residue" evidence="1">
    <location>
        <position position="1"/>
    </location>
</feature>
<reference evidence="1" key="1">
    <citation type="submission" date="2021-02" db="EMBL/GenBank/DDBJ databases">
        <authorList>
            <person name="Nowell W R."/>
        </authorList>
    </citation>
    <scope>NUCLEOTIDE SEQUENCE</scope>
</reference>
<dbReference type="EMBL" id="CAJOBI010342070">
    <property type="protein sequence ID" value="CAF5214360.1"/>
    <property type="molecule type" value="Genomic_DNA"/>
</dbReference>
<name>A0A8S3JD32_9BILA</name>